<feature type="compositionally biased region" description="Basic and acidic residues" evidence="1">
    <location>
        <begin position="1598"/>
        <end position="1609"/>
    </location>
</feature>
<dbReference type="PANTHER" id="PTHR21553:SF22">
    <property type="entry name" value="CENTROSOME-ASSOCIATED PROTEIN ALMS1"/>
    <property type="match status" value="1"/>
</dbReference>
<feature type="region of interest" description="Disordered" evidence="1">
    <location>
        <begin position="133"/>
        <end position="171"/>
    </location>
</feature>
<feature type="compositionally biased region" description="Polar residues" evidence="1">
    <location>
        <begin position="1945"/>
        <end position="1955"/>
    </location>
</feature>
<feature type="compositionally biased region" description="Low complexity" evidence="1">
    <location>
        <begin position="1171"/>
        <end position="1187"/>
    </location>
</feature>
<feature type="non-terminal residue" evidence="3">
    <location>
        <position position="2444"/>
    </location>
</feature>
<feature type="compositionally biased region" description="Low complexity" evidence="1">
    <location>
        <begin position="1005"/>
        <end position="1023"/>
    </location>
</feature>
<dbReference type="Proteomes" id="UP000504612">
    <property type="component" value="Unplaced"/>
</dbReference>
<feature type="region of interest" description="Disordered" evidence="1">
    <location>
        <begin position="437"/>
        <end position="479"/>
    </location>
</feature>
<reference evidence="3" key="1">
    <citation type="submission" date="2025-08" db="UniProtKB">
        <authorList>
            <consortium name="RefSeq"/>
        </authorList>
    </citation>
    <scope>IDENTIFICATION</scope>
</reference>
<feature type="region of interest" description="Disordered" evidence="1">
    <location>
        <begin position="1158"/>
        <end position="1242"/>
    </location>
</feature>
<feature type="region of interest" description="Disordered" evidence="1">
    <location>
        <begin position="194"/>
        <end position="269"/>
    </location>
</feature>
<feature type="compositionally biased region" description="Polar residues" evidence="1">
    <location>
        <begin position="1768"/>
        <end position="1792"/>
    </location>
</feature>
<dbReference type="CTD" id="7840"/>
<feature type="compositionally biased region" description="Polar residues" evidence="1">
    <location>
        <begin position="439"/>
        <end position="450"/>
    </location>
</feature>
<dbReference type="PANTHER" id="PTHR21553">
    <property type="entry name" value="ALMS1-RELATED"/>
    <property type="match status" value="1"/>
</dbReference>
<feature type="region of interest" description="Disordered" evidence="1">
    <location>
        <begin position="687"/>
        <end position="710"/>
    </location>
</feature>
<proteinExistence type="predicted"/>
<feature type="compositionally biased region" description="Low complexity" evidence="1">
    <location>
        <begin position="194"/>
        <end position="205"/>
    </location>
</feature>
<feature type="region of interest" description="Disordered" evidence="1">
    <location>
        <begin position="2376"/>
        <end position="2444"/>
    </location>
</feature>
<feature type="compositionally biased region" description="Polar residues" evidence="1">
    <location>
        <begin position="923"/>
        <end position="933"/>
    </location>
</feature>
<evidence type="ECO:0000313" key="2">
    <source>
        <dbReference type="Proteomes" id="UP000504612"/>
    </source>
</evidence>
<feature type="compositionally biased region" description="Basic and acidic residues" evidence="1">
    <location>
        <begin position="1205"/>
        <end position="1214"/>
    </location>
</feature>
<feature type="compositionally biased region" description="Basic and acidic residues" evidence="1">
    <location>
        <begin position="1519"/>
        <end position="1539"/>
    </location>
</feature>
<dbReference type="GO" id="GO:0005814">
    <property type="term" value="C:centriole"/>
    <property type="evidence" value="ECO:0007669"/>
    <property type="project" value="TreeGrafter"/>
</dbReference>
<dbReference type="RefSeq" id="XP_026546567.1">
    <property type="nucleotide sequence ID" value="XM_026690782.1"/>
</dbReference>
<feature type="compositionally biased region" description="Basic and acidic residues" evidence="1">
    <location>
        <begin position="1737"/>
        <end position="1746"/>
    </location>
</feature>
<accession>A0A6J1VU04</accession>
<feature type="compositionally biased region" description="Polar residues" evidence="1">
    <location>
        <begin position="1123"/>
        <end position="1145"/>
    </location>
</feature>
<feature type="region of interest" description="Disordered" evidence="1">
    <location>
        <begin position="1866"/>
        <end position="1896"/>
    </location>
</feature>
<feature type="compositionally biased region" description="Basic residues" evidence="1">
    <location>
        <begin position="2145"/>
        <end position="2167"/>
    </location>
</feature>
<feature type="region of interest" description="Disordered" evidence="1">
    <location>
        <begin position="1426"/>
        <end position="1629"/>
    </location>
</feature>
<feature type="compositionally biased region" description="Basic and acidic residues" evidence="1">
    <location>
        <begin position="992"/>
        <end position="1002"/>
    </location>
</feature>
<dbReference type="GO" id="GO:0046599">
    <property type="term" value="P:regulation of centriole replication"/>
    <property type="evidence" value="ECO:0007669"/>
    <property type="project" value="TreeGrafter"/>
</dbReference>
<dbReference type="GO" id="GO:0005829">
    <property type="term" value="C:cytosol"/>
    <property type="evidence" value="ECO:0007669"/>
    <property type="project" value="TreeGrafter"/>
</dbReference>
<name>A0A6J1VU04_9SAUR</name>
<feature type="compositionally biased region" description="Low complexity" evidence="1">
    <location>
        <begin position="2328"/>
        <end position="2348"/>
    </location>
</feature>
<feature type="compositionally biased region" description="Polar residues" evidence="1">
    <location>
        <begin position="1868"/>
        <end position="1879"/>
    </location>
</feature>
<evidence type="ECO:0000313" key="3">
    <source>
        <dbReference type="RefSeq" id="XP_026546567.1"/>
    </source>
</evidence>
<keyword evidence="2" id="KW-1185">Reference proteome</keyword>
<evidence type="ECO:0000256" key="1">
    <source>
        <dbReference type="SAM" id="MobiDB-lite"/>
    </source>
</evidence>
<feature type="region of interest" description="Disordered" evidence="1">
    <location>
        <begin position="2041"/>
        <end position="2087"/>
    </location>
</feature>
<sequence length="2444" mass="262829">MADSQLSPNLPLLTTNATQGQTFFNETVFRATGLDFAPLRATPDVSTTAAERLLAHLPIGQTVQLASQDVGPESSREASLSQHPLAFSLTAPNNTTLGSCLSQHSLIFPDLPVPAQSENWPMLHADLRAKTLDPKEETSRRPLPPNQPLATQRLPDESWRATPGQDLFLSDNSLPAPPLLLDLLDDEMGLPKHGGFLSSEGSSGKSGLGKDPGENVLQRLTVNTDLSESAPKLMVEPRQSKGQTTPPPELPRPLTEAAGKPWRRASDPGAFSANFSPALVSSGAHPFSSLDSSVIPERSLAPTHQRAGEKFQSGAEEDQGKFTPALVGNKPHASSSFQPVPTAADVRERTDTMKAILTSVSQNELTLSDGNVEREPRNTGISPFDEASFVAHLAHPIHHSTPGFWATRSLNCDAPGTAFPSRSGFQHPLSCLHEEMSKTSHANARNSSTVEPRGNPCSFPTKESDTSHGAPGLQNEKSDGFTILQPLKGRIQSMPSLNFMEKVGAWHLSSSAEKLPDVSAVPGLGTPVPGSGGVSPMRKAYSAIADSLNRILLKQQSLADLKAASFYGPSSMIDLHSSQKEVPPRALPFTRSQSETSVSALSREISRTDIGSETRPNDALQRADVCANVSTDSRLKPTVAAEEAALHRRYKAVPVFVTVSSDEESVSTGSHSDPLIRSRRVAELLRGETSSLEGSKEILGGPQEKTRELSGCGFRASQTRMDYFRELSPDHLNQGTDSRTDSCTDLRVSSRQSSRSSPALNKLQSSLEDELQASNYSELNIDERIPVYLHNLGIDQSPSSILTPFVPRGPIREIEFSPTDLRTLKASSDLFCLHLSEDSHSPKDATQLTFDSSLLGGPSLAGSTVVSDSSQPAKPSPQHTSDLLQPSSSPWKPRAVTPPRTTSVPESLPAPVSTEETQVIPGSPSSLERSTTRLALPEDNLDPTKLGASRVKSGSSSQDRDEKPASEGIRSSGTIPGGERDDSFTRSNIPEESQKLPAEVDSRPSSTKFRSRLSLSSSSGSLKPIDRDDLSGDPGSIQRSTLGIQRGWSWDEGMDKQEITGSLKWEDLQRVDFFAEKPAVSQELRPGSQRANEDRGRMQPIARSDPEGCPKTAVNWNLPIPTGRSTDSQASPSSPTLQGIQSVSNTDDVSKLLRGFPRVEQKANGSHPKEMGGSQESAESSSVDSLGLRVKTLLQYGHPAMHRTPRMEERDGSSAKEPSVSGTGSAFSRGGVGAQGSNNGSSMDSLAIRVQTLLEEEQPVLHATQILRSVEEEEEKARGKDAPRCNQQWRSSFQRLPNSNLAATVESGSLQKPRDHDLQTALQKYGLQLAEFSGENMEPAADGALTAEPEVELSHGAQIPVSGQRQPAPSNALDSKANSHLPLDMHFQRASNAPAKEDGNVAAPLDLSESSTSVEAAIQITSITFASRRRSPSPASRPPRTLLADVPPRDPVSLETRSVNRECQKLGGSQLPSYQARPSAGVASARASEKDVASPPFGSTKVARDDPRQEGLGPSLEGSPRRGAELKDLVRQVREDKQASDPGLAEQRRYAKTLDNIYANGSKMERSVASPPPKTGEVRPQNCSPTEAGSAPKPLFPEGKEKTRRREDLSTSDSYLHKPRSGGSGSTLLQSASLDCLSTAVPVSPTSPTRKALSGVHLTLSPKRVELDLSGPVDIGPEGREVEVPKPTSSGVPGLSLEATSKPIEPKRKTQGPLYFPREASSQEVPKGARPALPHAQEPRASRDGDVAPSPTDAGTRSLSARDHLKATASSQTEWRSSDAITQITTESPEKTTYSAEIFVTAENGEAPYPKGHKTPDETMLGISKISVLDGQSRDKPLVLPYKPPGCSEVYYVPCGKGTLKLSRVRSETTVESSHSGSNDAVPPDFPPQALGSRKDHPSDMAIVRHKEGIYSKTAAPRVAWMEEKAGAAAPTVVGPRGSCGGRNPSGSLRTSQPAYESDQPPLKSLLQDDPNPPPGNKALGQVDAASGGPAPSPQDLLPREGILESSPFPRPPLHLSQSEERFIPLTGEVDYSFLEEIKSKHASRQDWPDAQTTSSGRASQLPPGSRPIKEKWVADLPRGPSTHRSSPLDVLWAKYLERQNQQQLKPIESNHKTELSLVERLDRLARLLQNPLRHSLALEDQKEPRRKAARLGSPRGKKMAARKKAALRPSVETSEEALVGPSGTWPSKSRHPKTGHGGAVEPGARNRDGGLASETPSETSSDLRPRRDASVATGMTSESEGTRTETESATATEGSESASTINTARLIRAFGQERVQVSPKLSQLYSTIDLQKTRLESWAKRGRRAKGDGGGYPKMVHLEQKGKEAQPSPSFTSSDSVSSLGSSHGPSRALSSKRMSHKAVQAGDFEIVNSATKKHTRDVGLTFPTPTASQDTLHGGSRSRAEQGLAQHHGLSAENEEQRKWQPGSFLEGRRPRRRQSQWTQGL</sequence>
<feature type="compositionally biased region" description="Polar residues" evidence="1">
    <location>
        <begin position="864"/>
        <end position="890"/>
    </location>
</feature>
<protein>
    <submittedName>
        <fullName evidence="3">Alstrom syndrome protein 1</fullName>
    </submittedName>
</protein>
<feature type="region of interest" description="Disordered" evidence="1">
    <location>
        <begin position="2138"/>
        <end position="2261"/>
    </location>
</feature>
<feature type="region of interest" description="Disordered" evidence="1">
    <location>
        <begin position="300"/>
        <end position="340"/>
    </location>
</feature>
<feature type="region of interest" description="Disordered" evidence="1">
    <location>
        <begin position="1077"/>
        <end position="1145"/>
    </location>
</feature>
<feature type="region of interest" description="Disordered" evidence="1">
    <location>
        <begin position="1931"/>
        <end position="2022"/>
    </location>
</feature>
<dbReference type="GO" id="GO:0008017">
    <property type="term" value="F:microtubule binding"/>
    <property type="evidence" value="ECO:0007669"/>
    <property type="project" value="TreeGrafter"/>
</dbReference>
<dbReference type="GO" id="GO:0005813">
    <property type="term" value="C:centrosome"/>
    <property type="evidence" value="ECO:0007669"/>
    <property type="project" value="TreeGrafter"/>
</dbReference>
<feature type="region of interest" description="Disordered" evidence="1">
    <location>
        <begin position="861"/>
        <end position="1044"/>
    </location>
</feature>
<dbReference type="KEGG" id="nss:113428222"/>
<feature type="region of interest" description="Disordered" evidence="1">
    <location>
        <begin position="1660"/>
        <end position="1792"/>
    </location>
</feature>
<dbReference type="GeneID" id="113428222"/>
<feature type="compositionally biased region" description="Low complexity" evidence="1">
    <location>
        <begin position="2248"/>
        <end position="2261"/>
    </location>
</feature>
<feature type="region of interest" description="Disordered" evidence="1">
    <location>
        <begin position="2321"/>
        <end position="2358"/>
    </location>
</feature>
<organism evidence="2 3">
    <name type="scientific">Notechis scutatus</name>
    <name type="common">mainland tiger snake</name>
    <dbReference type="NCBI Taxonomy" id="8663"/>
    <lineage>
        <taxon>Eukaryota</taxon>
        <taxon>Metazoa</taxon>
        <taxon>Chordata</taxon>
        <taxon>Craniata</taxon>
        <taxon>Vertebrata</taxon>
        <taxon>Euteleostomi</taxon>
        <taxon>Lepidosauria</taxon>
        <taxon>Squamata</taxon>
        <taxon>Bifurcata</taxon>
        <taxon>Unidentata</taxon>
        <taxon>Episquamata</taxon>
        <taxon>Toxicofera</taxon>
        <taxon>Serpentes</taxon>
        <taxon>Colubroidea</taxon>
        <taxon>Elapidae</taxon>
        <taxon>Hydrophiinae</taxon>
        <taxon>Notechis</taxon>
    </lineage>
</organism>
<feature type="compositionally biased region" description="Polar residues" evidence="1">
    <location>
        <begin position="218"/>
        <end position="227"/>
    </location>
</feature>
<gene>
    <name evidence="3" type="primary">ALMS1</name>
</gene>